<dbReference type="Proteomes" id="UP000295106">
    <property type="component" value="Unassembled WGS sequence"/>
</dbReference>
<dbReference type="EMBL" id="SLXD01000013">
    <property type="protein sequence ID" value="TCP00540.1"/>
    <property type="molecule type" value="Genomic_DNA"/>
</dbReference>
<dbReference type="InterPro" id="IPR014710">
    <property type="entry name" value="RmlC-like_jellyroll"/>
</dbReference>
<dbReference type="GeneID" id="99682778"/>
<dbReference type="Pfam" id="PF07883">
    <property type="entry name" value="Cupin_2"/>
    <property type="match status" value="1"/>
</dbReference>
<proteinExistence type="predicted"/>
<dbReference type="Gene3D" id="2.60.120.10">
    <property type="entry name" value="Jelly Rolls"/>
    <property type="match status" value="1"/>
</dbReference>
<dbReference type="CDD" id="cd20299">
    <property type="entry name" value="cupin_YP766765-like"/>
    <property type="match status" value="1"/>
</dbReference>
<dbReference type="AlphaFoldDB" id="A0A4R2M375"/>
<dbReference type="OrthoDB" id="2886949at2"/>
<dbReference type="RefSeq" id="WP_132648989.1">
    <property type="nucleotide sequence ID" value="NZ_CP181386.1"/>
</dbReference>
<accession>A0A4R2M375</accession>
<name>A0A4R2M375_RUBGE</name>
<sequence length="113" mass="12168">MKVMNVAAAKPYNPPLHNGMVALKLSDKALTGAEKFWCGMSHFLPGGGADWAYEDSPTEKLYFVVEGELVIKTKDGETTVRAGDAVFLAPFEGRSVINKSNYPASMLVVATNS</sequence>
<organism evidence="2 3">
    <name type="scientific">Rubrivivax gelatinosus</name>
    <name type="common">Rhodocyclus gelatinosus</name>
    <name type="synonym">Rhodopseudomonas gelatinosa</name>
    <dbReference type="NCBI Taxonomy" id="28068"/>
    <lineage>
        <taxon>Bacteria</taxon>
        <taxon>Pseudomonadati</taxon>
        <taxon>Pseudomonadota</taxon>
        <taxon>Betaproteobacteria</taxon>
        <taxon>Burkholderiales</taxon>
        <taxon>Sphaerotilaceae</taxon>
        <taxon>Rubrivivax</taxon>
    </lineage>
</organism>
<comment type="caution">
    <text evidence="2">The sequence shown here is derived from an EMBL/GenBank/DDBJ whole genome shotgun (WGS) entry which is preliminary data.</text>
</comment>
<dbReference type="SUPFAM" id="SSF51182">
    <property type="entry name" value="RmlC-like cupins"/>
    <property type="match status" value="1"/>
</dbReference>
<evidence type="ECO:0000259" key="1">
    <source>
        <dbReference type="Pfam" id="PF07883"/>
    </source>
</evidence>
<dbReference type="InterPro" id="IPR013096">
    <property type="entry name" value="Cupin_2"/>
</dbReference>
<feature type="domain" description="Cupin type-2" evidence="1">
    <location>
        <begin position="41"/>
        <end position="109"/>
    </location>
</feature>
<reference evidence="2 3" key="1">
    <citation type="submission" date="2019-03" db="EMBL/GenBank/DDBJ databases">
        <title>Genomic Encyclopedia of Type Strains, Phase IV (KMG-IV): sequencing the most valuable type-strain genomes for metagenomic binning, comparative biology and taxonomic classification.</title>
        <authorList>
            <person name="Goeker M."/>
        </authorList>
    </citation>
    <scope>NUCLEOTIDE SEQUENCE [LARGE SCALE GENOMIC DNA]</scope>
    <source>
        <strain evidence="2 3">DSM 1709</strain>
    </source>
</reference>
<protein>
    <submittedName>
        <fullName evidence="2">Cupin domain</fullName>
    </submittedName>
</protein>
<evidence type="ECO:0000313" key="2">
    <source>
        <dbReference type="EMBL" id="TCP00540.1"/>
    </source>
</evidence>
<evidence type="ECO:0000313" key="3">
    <source>
        <dbReference type="Proteomes" id="UP000295106"/>
    </source>
</evidence>
<dbReference type="InterPro" id="IPR011051">
    <property type="entry name" value="RmlC_Cupin_sf"/>
</dbReference>
<gene>
    <name evidence="2" type="ORF">EV684_113171</name>
</gene>